<dbReference type="InterPro" id="IPR012918">
    <property type="entry name" value="RTP801-like"/>
</dbReference>
<gene>
    <name evidence="4" type="ORF">MNOR_LOCUS28743</name>
</gene>
<reference evidence="4 5" key="1">
    <citation type="submission" date="2024-05" db="EMBL/GenBank/DDBJ databases">
        <authorList>
            <person name="Wallberg A."/>
        </authorList>
    </citation>
    <scope>NUCLEOTIDE SEQUENCE [LARGE SCALE GENOMIC DNA]</scope>
</reference>
<dbReference type="GO" id="GO:0009968">
    <property type="term" value="P:negative regulation of signal transduction"/>
    <property type="evidence" value="ECO:0007669"/>
    <property type="project" value="InterPro"/>
</dbReference>
<dbReference type="Pfam" id="PF07809">
    <property type="entry name" value="RTP801_C"/>
    <property type="match status" value="1"/>
</dbReference>
<proteinExistence type="inferred from homology"/>
<accession>A0AAV2RVB0</accession>
<evidence type="ECO:0000256" key="2">
    <source>
        <dbReference type="ARBA" id="ARBA00010670"/>
    </source>
</evidence>
<dbReference type="Proteomes" id="UP001497623">
    <property type="component" value="Unassembled WGS sequence"/>
</dbReference>
<dbReference type="AlphaFoldDB" id="A0AAV2RVB0"/>
<name>A0AAV2RVB0_MEGNR</name>
<comment type="subcellular location">
    <subcellularLocation>
        <location evidence="1">Cytoplasm</location>
    </subcellularLocation>
</comment>
<evidence type="ECO:0000256" key="1">
    <source>
        <dbReference type="ARBA" id="ARBA00004496"/>
    </source>
</evidence>
<comment type="similarity">
    <text evidence="2">Belongs to the DDIT4 family.</text>
</comment>
<dbReference type="EMBL" id="CAXKWB010032231">
    <property type="protein sequence ID" value="CAL4140795.1"/>
    <property type="molecule type" value="Genomic_DNA"/>
</dbReference>
<evidence type="ECO:0000313" key="5">
    <source>
        <dbReference type="Proteomes" id="UP001497623"/>
    </source>
</evidence>
<protein>
    <submittedName>
        <fullName evidence="4">Uncharacterized protein</fullName>
    </submittedName>
</protein>
<keyword evidence="3" id="KW-0963">Cytoplasm</keyword>
<evidence type="ECO:0000313" key="4">
    <source>
        <dbReference type="EMBL" id="CAL4140795.1"/>
    </source>
</evidence>
<dbReference type="Gene3D" id="3.90.470.40">
    <property type="entry name" value="RTP801-like"/>
    <property type="match status" value="1"/>
</dbReference>
<keyword evidence="5" id="KW-1185">Reference proteome</keyword>
<evidence type="ECO:0000256" key="3">
    <source>
        <dbReference type="ARBA" id="ARBA00022490"/>
    </source>
</evidence>
<dbReference type="InterPro" id="IPR038281">
    <property type="entry name" value="RTP801-like_C_sf"/>
</dbReference>
<organism evidence="4 5">
    <name type="scientific">Meganyctiphanes norvegica</name>
    <name type="common">Northern krill</name>
    <name type="synonym">Thysanopoda norvegica</name>
    <dbReference type="NCBI Taxonomy" id="48144"/>
    <lineage>
        <taxon>Eukaryota</taxon>
        <taxon>Metazoa</taxon>
        <taxon>Ecdysozoa</taxon>
        <taxon>Arthropoda</taxon>
        <taxon>Crustacea</taxon>
        <taxon>Multicrustacea</taxon>
        <taxon>Malacostraca</taxon>
        <taxon>Eumalacostraca</taxon>
        <taxon>Eucarida</taxon>
        <taxon>Euphausiacea</taxon>
        <taxon>Euphausiidae</taxon>
        <taxon>Meganyctiphanes</taxon>
    </lineage>
</organism>
<comment type="caution">
    <text evidence="4">The sequence shown here is derived from an EMBL/GenBank/DDBJ whole genome shotgun (WGS) entry which is preliminary data.</text>
</comment>
<dbReference type="GO" id="GO:0005737">
    <property type="term" value="C:cytoplasm"/>
    <property type="evidence" value="ECO:0007669"/>
    <property type="project" value="UniProtKB-SubCell"/>
</dbReference>
<sequence>MIRAIRANTYKTQQLPILNSEFYDFHAAEDEQAASLLEYHITGIVKKATKTKLKELHTVQQDETKLLSAAKKLAGLSNSMNVLMAADFMPRMVRDIMRMSEGEANGIRSCTLVLQYLDGFNKVVLGKIVCDPKMEQSCTMHVKLVRAQIPEEEIQNFSLFSLLGSKPSEDIYISPGYTIEKKSKTRRVKLS</sequence>